<dbReference type="EMBL" id="JAWXYG010000008">
    <property type="protein sequence ID" value="KAK4265595.1"/>
    <property type="molecule type" value="Genomic_DNA"/>
</dbReference>
<keyword evidence="17" id="KW-1185">Reference proteome</keyword>
<keyword evidence="7 13" id="KW-0479">Metal-binding</keyword>
<dbReference type="FunFam" id="1.10.630.10:FF:000097">
    <property type="entry name" value="Cytochrome P-450 19"/>
    <property type="match status" value="1"/>
</dbReference>
<dbReference type="GO" id="GO:0020037">
    <property type="term" value="F:heme binding"/>
    <property type="evidence" value="ECO:0007669"/>
    <property type="project" value="InterPro"/>
</dbReference>
<evidence type="ECO:0000256" key="9">
    <source>
        <dbReference type="ARBA" id="ARBA00023002"/>
    </source>
</evidence>
<reference evidence="16" key="1">
    <citation type="submission" date="2023-10" db="EMBL/GenBank/DDBJ databases">
        <title>Chromosome-level genome of the transformable northern wattle, Acacia crassicarpa.</title>
        <authorList>
            <person name="Massaro I."/>
            <person name="Sinha N.R."/>
            <person name="Poethig S."/>
            <person name="Leichty A.R."/>
        </authorList>
    </citation>
    <scope>NUCLEOTIDE SEQUENCE</scope>
    <source>
        <strain evidence="16">Acra3RX</strain>
        <tissue evidence="16">Leaf</tissue>
    </source>
</reference>
<keyword evidence="12 15" id="KW-0472">Membrane</keyword>
<evidence type="ECO:0000256" key="8">
    <source>
        <dbReference type="ARBA" id="ARBA00022989"/>
    </source>
</evidence>
<dbReference type="GO" id="GO:0016020">
    <property type="term" value="C:membrane"/>
    <property type="evidence" value="ECO:0007669"/>
    <property type="project" value="UniProtKB-SubCell"/>
</dbReference>
<dbReference type="InterPro" id="IPR036396">
    <property type="entry name" value="Cyt_P450_sf"/>
</dbReference>
<sequence length="518" mass="59320">MEFPSCFAIAISCLVPIFIAIITKLIHLQRPNPNLPPGPKPWPIIGNLNLIGELPHHSLHNLSIKYGPIMQLMFGSFNVVIASSSEMAKQILKTHDHVFATRPQTAAGKHTCYDHSNVTWAPYGPQWRLGRKIYLSKLFSSKGLESFHNIRAQERHAFMLRLFAVSGKPVVLKDHLFHFTLSVICRMVMGKKYFSESSWSKMEDDEERVVSREGIQEMLEELFVLNGVFNIGDWIPWLGFLDLQGYVKRMKDLRKRFDRFYEHVIGDHMARRTQKDFVASDFLDFLLGLVEDPHLDVDFTLNGVKAFTLDQMAGGTDTAAATVEWAMSELIKRPNIIRKANEELDRVIGRERWVEESDIQNLPYLNAIIKETLRLHPVAVLLAPRMALEDCKIEGYEIKKGTIIFVNSWSIGRNACSWESAEEFCPERFLGKNIDVNGHNFEFLPFGSGRRMCPGYKLGLKMVSSSLANLLHGFSWRLADENMKPQDLDMHELFGLATVRRFPLVALVEPRLPQNLFY</sequence>
<dbReference type="PRINTS" id="PR00385">
    <property type="entry name" value="P450"/>
</dbReference>
<keyword evidence="5 13" id="KW-0349">Heme</keyword>
<evidence type="ECO:0008006" key="18">
    <source>
        <dbReference type="Google" id="ProtNLM"/>
    </source>
</evidence>
<organism evidence="16 17">
    <name type="scientific">Acacia crassicarpa</name>
    <name type="common">northern wattle</name>
    <dbReference type="NCBI Taxonomy" id="499986"/>
    <lineage>
        <taxon>Eukaryota</taxon>
        <taxon>Viridiplantae</taxon>
        <taxon>Streptophyta</taxon>
        <taxon>Embryophyta</taxon>
        <taxon>Tracheophyta</taxon>
        <taxon>Spermatophyta</taxon>
        <taxon>Magnoliopsida</taxon>
        <taxon>eudicotyledons</taxon>
        <taxon>Gunneridae</taxon>
        <taxon>Pentapetalae</taxon>
        <taxon>rosids</taxon>
        <taxon>fabids</taxon>
        <taxon>Fabales</taxon>
        <taxon>Fabaceae</taxon>
        <taxon>Caesalpinioideae</taxon>
        <taxon>mimosoid clade</taxon>
        <taxon>Acacieae</taxon>
        <taxon>Acacia</taxon>
    </lineage>
</organism>
<dbReference type="PRINTS" id="PR00463">
    <property type="entry name" value="EP450I"/>
</dbReference>
<evidence type="ECO:0000256" key="5">
    <source>
        <dbReference type="ARBA" id="ARBA00022617"/>
    </source>
</evidence>
<dbReference type="InterPro" id="IPR001128">
    <property type="entry name" value="Cyt_P450"/>
</dbReference>
<keyword evidence="10 13" id="KW-0408">Iron</keyword>
<evidence type="ECO:0000256" key="14">
    <source>
        <dbReference type="RuleBase" id="RU000461"/>
    </source>
</evidence>
<comment type="caution">
    <text evidence="16">The sequence shown here is derived from an EMBL/GenBank/DDBJ whole genome shotgun (WGS) entry which is preliminary data.</text>
</comment>
<feature type="transmembrane region" description="Helical" evidence="15">
    <location>
        <begin position="7"/>
        <end position="26"/>
    </location>
</feature>
<dbReference type="Gene3D" id="1.10.630.10">
    <property type="entry name" value="Cytochrome P450"/>
    <property type="match status" value="1"/>
</dbReference>
<dbReference type="Pfam" id="PF00067">
    <property type="entry name" value="p450"/>
    <property type="match status" value="1"/>
</dbReference>
<protein>
    <recommendedName>
        <fullName evidence="18">Cytochrome P450</fullName>
    </recommendedName>
</protein>
<comment type="subcellular location">
    <subcellularLocation>
        <location evidence="2">Membrane</location>
        <topology evidence="2">Single-pass membrane protein</topology>
    </subcellularLocation>
</comment>
<evidence type="ECO:0000256" key="6">
    <source>
        <dbReference type="ARBA" id="ARBA00022692"/>
    </source>
</evidence>
<comment type="cofactor">
    <cofactor evidence="1 13">
        <name>heme</name>
        <dbReference type="ChEBI" id="CHEBI:30413"/>
    </cofactor>
</comment>
<dbReference type="InterPro" id="IPR017972">
    <property type="entry name" value="Cyt_P450_CS"/>
</dbReference>
<comment type="similarity">
    <text evidence="4 14">Belongs to the cytochrome P450 family.</text>
</comment>
<keyword evidence="9 14" id="KW-0560">Oxidoreductase</keyword>
<evidence type="ECO:0000256" key="7">
    <source>
        <dbReference type="ARBA" id="ARBA00022723"/>
    </source>
</evidence>
<accession>A0AAE1K6V9</accession>
<evidence type="ECO:0000256" key="1">
    <source>
        <dbReference type="ARBA" id="ARBA00001971"/>
    </source>
</evidence>
<keyword evidence="8 15" id="KW-1133">Transmembrane helix</keyword>
<proteinExistence type="inferred from homology"/>
<feature type="binding site" description="axial binding residue" evidence="13">
    <location>
        <position position="453"/>
    </location>
    <ligand>
        <name>heme</name>
        <dbReference type="ChEBI" id="CHEBI:30413"/>
    </ligand>
    <ligandPart>
        <name>Fe</name>
        <dbReference type="ChEBI" id="CHEBI:18248"/>
    </ligandPart>
</feature>
<dbReference type="PROSITE" id="PS00086">
    <property type="entry name" value="CYTOCHROME_P450"/>
    <property type="match status" value="1"/>
</dbReference>
<keyword evidence="11 14" id="KW-0503">Monooxygenase</keyword>
<evidence type="ECO:0000256" key="4">
    <source>
        <dbReference type="ARBA" id="ARBA00010617"/>
    </source>
</evidence>
<dbReference type="Proteomes" id="UP001293593">
    <property type="component" value="Unassembled WGS sequence"/>
</dbReference>
<dbReference type="GO" id="GO:0005506">
    <property type="term" value="F:iron ion binding"/>
    <property type="evidence" value="ECO:0007669"/>
    <property type="project" value="InterPro"/>
</dbReference>
<dbReference type="GO" id="GO:0016705">
    <property type="term" value="F:oxidoreductase activity, acting on paired donors, with incorporation or reduction of molecular oxygen"/>
    <property type="evidence" value="ECO:0007669"/>
    <property type="project" value="InterPro"/>
</dbReference>
<evidence type="ECO:0000256" key="13">
    <source>
        <dbReference type="PIRSR" id="PIRSR602401-1"/>
    </source>
</evidence>
<keyword evidence="6 15" id="KW-0812">Transmembrane</keyword>
<dbReference type="CDD" id="cd20618">
    <property type="entry name" value="CYP71_clan"/>
    <property type="match status" value="1"/>
</dbReference>
<evidence type="ECO:0000256" key="3">
    <source>
        <dbReference type="ARBA" id="ARBA00004913"/>
    </source>
</evidence>
<evidence type="ECO:0000256" key="10">
    <source>
        <dbReference type="ARBA" id="ARBA00023004"/>
    </source>
</evidence>
<dbReference type="PANTHER" id="PTHR47944">
    <property type="entry name" value="CYTOCHROME P450 98A9"/>
    <property type="match status" value="1"/>
</dbReference>
<evidence type="ECO:0000256" key="15">
    <source>
        <dbReference type="SAM" id="Phobius"/>
    </source>
</evidence>
<evidence type="ECO:0000256" key="11">
    <source>
        <dbReference type="ARBA" id="ARBA00023033"/>
    </source>
</evidence>
<evidence type="ECO:0000256" key="2">
    <source>
        <dbReference type="ARBA" id="ARBA00004167"/>
    </source>
</evidence>
<dbReference type="AlphaFoldDB" id="A0AAE1K6V9"/>
<dbReference type="GO" id="GO:0004497">
    <property type="term" value="F:monooxygenase activity"/>
    <property type="evidence" value="ECO:0007669"/>
    <property type="project" value="UniProtKB-KW"/>
</dbReference>
<dbReference type="SUPFAM" id="SSF48264">
    <property type="entry name" value="Cytochrome P450"/>
    <property type="match status" value="1"/>
</dbReference>
<evidence type="ECO:0000313" key="16">
    <source>
        <dbReference type="EMBL" id="KAK4265595.1"/>
    </source>
</evidence>
<name>A0AAE1K6V9_9FABA</name>
<dbReference type="PANTHER" id="PTHR47944:SF5">
    <property type="entry name" value="CYTOCHROME P450 71A1-LIKE"/>
    <property type="match status" value="1"/>
</dbReference>
<gene>
    <name evidence="16" type="ORF">QN277_026625</name>
</gene>
<comment type="pathway">
    <text evidence="3">Alkaloid biosynthesis.</text>
</comment>
<dbReference type="InterPro" id="IPR002401">
    <property type="entry name" value="Cyt_P450_E_grp-I"/>
</dbReference>
<evidence type="ECO:0000313" key="17">
    <source>
        <dbReference type="Proteomes" id="UP001293593"/>
    </source>
</evidence>
<evidence type="ECO:0000256" key="12">
    <source>
        <dbReference type="ARBA" id="ARBA00023136"/>
    </source>
</evidence>